<dbReference type="Pfam" id="PF18962">
    <property type="entry name" value="Por_Secre_tail"/>
    <property type="match status" value="1"/>
</dbReference>
<accession>A0ABU9HY69</accession>
<name>A0ABU9HY69_9FLAO</name>
<dbReference type="Proteomes" id="UP001464555">
    <property type="component" value="Unassembled WGS sequence"/>
</dbReference>
<dbReference type="NCBIfam" id="TIGR04183">
    <property type="entry name" value="Por_Secre_tail"/>
    <property type="match status" value="1"/>
</dbReference>
<reference evidence="4 5" key="1">
    <citation type="submission" date="2024-04" db="EMBL/GenBank/DDBJ databases">
        <title>Flavobacterium sp. DGU11 16S ribosomal RNA gene Genome sequencing and assembly.</title>
        <authorList>
            <person name="Park S."/>
        </authorList>
    </citation>
    <scope>NUCLEOTIDE SEQUENCE [LARGE SCALE GENOMIC DNA]</scope>
    <source>
        <strain evidence="4 5">DGU11</strain>
    </source>
</reference>
<dbReference type="RefSeq" id="WP_341697410.1">
    <property type="nucleotide sequence ID" value="NZ_JBBYHR010000006.1"/>
</dbReference>
<evidence type="ECO:0000313" key="5">
    <source>
        <dbReference type="Proteomes" id="UP001464555"/>
    </source>
</evidence>
<dbReference type="InterPro" id="IPR026444">
    <property type="entry name" value="Secre_tail"/>
</dbReference>
<keyword evidence="1 2" id="KW-0732">Signal</keyword>
<evidence type="ECO:0000256" key="2">
    <source>
        <dbReference type="SAM" id="SignalP"/>
    </source>
</evidence>
<evidence type="ECO:0000256" key="1">
    <source>
        <dbReference type="ARBA" id="ARBA00022729"/>
    </source>
</evidence>
<gene>
    <name evidence="4" type="ORF">AAEO56_12540</name>
</gene>
<organism evidence="4 5">
    <name type="scientific">Flavobacterium arundinis</name>
    <dbReference type="NCBI Taxonomy" id="3139143"/>
    <lineage>
        <taxon>Bacteria</taxon>
        <taxon>Pseudomonadati</taxon>
        <taxon>Bacteroidota</taxon>
        <taxon>Flavobacteriia</taxon>
        <taxon>Flavobacteriales</taxon>
        <taxon>Flavobacteriaceae</taxon>
        <taxon>Flavobacterium</taxon>
    </lineage>
</organism>
<evidence type="ECO:0000259" key="3">
    <source>
        <dbReference type="Pfam" id="PF18962"/>
    </source>
</evidence>
<proteinExistence type="predicted"/>
<sequence>MKKYTMQLLLVAFLLMAFQSFSQEKRQYKPKYEKTLKLQAQEKEIQRFISENLDGYKLTPEKEALVRKNFTKEVKNDNYTEDPDLDNLLLKIKKNELRELYIQQQISVNRRTGMNDEPMPEPVIGYICDNGGFEDVTITDLIMNGYSFARGNVQDYDVVFDCETLFSNSMTTIPTLPVVNPAYFYDEIILVNNDNSIFEGYDGILYESGDLVTRVSAGNGAIKLNGSVGGDVLSIARMRKRFIVGSDVVSYDFSLIFGDNFNDYDADLNARFIARLIDENGIVVASNCIVANTNDTEMFYHGGSNLTGYSIYTGWRCGELSTELLEPDSEATLEFIITDYSNEHHLPSYDFGTAYIDNICNISCEDRDCQHYLELHGDVPSGTDEQQASDYINAYNTISSGATAIYHAGHYEDNILTGEIVLLPGDGTDTTGFECLNGSTGHFYIEPCDIGSPSFVARHAMPQTKGQEAKPTGSLQIFPNPANSELNIVSANISLKAIRLVSLDGKLVLERQLGADSNKNIKLDVNALSSGIYILTVETNDGTVTTHKIVRE</sequence>
<dbReference type="EMBL" id="JBBYHR010000006">
    <property type="protein sequence ID" value="MEL1245098.1"/>
    <property type="molecule type" value="Genomic_DNA"/>
</dbReference>
<protein>
    <submittedName>
        <fullName evidence="4">T9SS type A sorting domain-containing protein</fullName>
    </submittedName>
</protein>
<evidence type="ECO:0000313" key="4">
    <source>
        <dbReference type="EMBL" id="MEL1245098.1"/>
    </source>
</evidence>
<feature type="domain" description="Secretion system C-terminal sorting" evidence="3">
    <location>
        <begin position="477"/>
        <end position="550"/>
    </location>
</feature>
<feature type="chain" id="PRO_5047535872" evidence="2">
    <location>
        <begin position="23"/>
        <end position="552"/>
    </location>
</feature>
<feature type="signal peptide" evidence="2">
    <location>
        <begin position="1"/>
        <end position="22"/>
    </location>
</feature>
<comment type="caution">
    <text evidence="4">The sequence shown here is derived from an EMBL/GenBank/DDBJ whole genome shotgun (WGS) entry which is preliminary data.</text>
</comment>
<keyword evidence="5" id="KW-1185">Reference proteome</keyword>